<dbReference type="PANTHER" id="PTHR46275:SF1">
    <property type="entry name" value="HEPATOCYTE GROWTH FACTOR-REGULATED TYROSINE KINASE SUBSTRATE"/>
    <property type="match status" value="1"/>
</dbReference>
<feature type="compositionally biased region" description="Gly residues" evidence="5">
    <location>
        <begin position="296"/>
        <end position="305"/>
    </location>
</feature>
<dbReference type="Pfam" id="PF00790">
    <property type="entry name" value="VHS"/>
    <property type="match status" value="1"/>
</dbReference>
<feature type="compositionally biased region" description="Low complexity" evidence="5">
    <location>
        <begin position="350"/>
        <end position="372"/>
    </location>
</feature>
<feature type="domain" description="VHS" evidence="6">
    <location>
        <begin position="21"/>
        <end position="124"/>
    </location>
</feature>
<dbReference type="GO" id="GO:0032456">
    <property type="term" value="P:endocytic recycling"/>
    <property type="evidence" value="ECO:0007669"/>
    <property type="project" value="TreeGrafter"/>
</dbReference>
<feature type="coiled-coil region" evidence="4">
    <location>
        <begin position="481"/>
        <end position="508"/>
    </location>
</feature>
<feature type="compositionally biased region" description="Low complexity" evidence="5">
    <location>
        <begin position="260"/>
        <end position="269"/>
    </location>
</feature>
<feature type="compositionally biased region" description="Basic and acidic residues" evidence="5">
    <location>
        <begin position="270"/>
        <end position="279"/>
    </location>
</feature>
<feature type="compositionally biased region" description="Low complexity" evidence="5">
    <location>
        <begin position="285"/>
        <end position="295"/>
    </location>
</feature>
<dbReference type="InterPro" id="IPR008942">
    <property type="entry name" value="ENTH_VHS"/>
</dbReference>
<keyword evidence="2" id="KW-0963">Cytoplasm</keyword>
<dbReference type="InterPro" id="IPR017073">
    <property type="entry name" value="HGS/VPS27"/>
</dbReference>
<dbReference type="PANTHER" id="PTHR46275">
    <property type="entry name" value="HEPATOCYTE GROWTH FACTOR-REGULATED TYROSINE KINASE SUBSTRATE"/>
    <property type="match status" value="1"/>
</dbReference>
<keyword evidence="3" id="KW-0597">Phosphoprotein</keyword>
<evidence type="ECO:0000256" key="5">
    <source>
        <dbReference type="SAM" id="MobiDB-lite"/>
    </source>
</evidence>
<dbReference type="InterPro" id="IPR002014">
    <property type="entry name" value="VHS_dom"/>
</dbReference>
<dbReference type="GO" id="GO:0016301">
    <property type="term" value="F:kinase activity"/>
    <property type="evidence" value="ECO:0007669"/>
    <property type="project" value="UniProtKB-KW"/>
</dbReference>
<dbReference type="InterPro" id="IPR013083">
    <property type="entry name" value="Znf_RING/FYVE/PHD"/>
</dbReference>
<dbReference type="SUPFAM" id="SSF48464">
    <property type="entry name" value="ENTH/VHS domain"/>
    <property type="match status" value="1"/>
</dbReference>
<dbReference type="AlphaFoldDB" id="A0A6A4WSE1"/>
<dbReference type="Pfam" id="PF12210">
    <property type="entry name" value="Hrs_helical"/>
    <property type="match status" value="1"/>
</dbReference>
<dbReference type="Proteomes" id="UP000440578">
    <property type="component" value="Unassembled WGS sequence"/>
</dbReference>
<dbReference type="GO" id="GO:0031623">
    <property type="term" value="P:receptor internalization"/>
    <property type="evidence" value="ECO:0007669"/>
    <property type="project" value="TreeGrafter"/>
</dbReference>
<dbReference type="OrthoDB" id="957735at2759"/>
<evidence type="ECO:0000256" key="3">
    <source>
        <dbReference type="ARBA" id="ARBA00022553"/>
    </source>
</evidence>
<dbReference type="Gene3D" id="1.25.40.90">
    <property type="match status" value="1"/>
</dbReference>
<dbReference type="EMBL" id="VIIS01000785">
    <property type="protein sequence ID" value="KAF0305041.1"/>
    <property type="molecule type" value="Genomic_DNA"/>
</dbReference>
<keyword evidence="7" id="KW-0808">Transferase</keyword>
<keyword evidence="4" id="KW-0175">Coiled coil</keyword>
<dbReference type="InterPro" id="IPR024641">
    <property type="entry name" value="HRS_helical"/>
</dbReference>
<dbReference type="GO" id="GO:0035091">
    <property type="term" value="F:phosphatidylinositol binding"/>
    <property type="evidence" value="ECO:0007669"/>
    <property type="project" value="InterPro"/>
</dbReference>
<evidence type="ECO:0000256" key="2">
    <source>
        <dbReference type="ARBA" id="ARBA00022490"/>
    </source>
</evidence>
<feature type="region of interest" description="Disordered" evidence="5">
    <location>
        <begin position="338"/>
        <end position="383"/>
    </location>
</feature>
<dbReference type="PROSITE" id="PS50330">
    <property type="entry name" value="UIM"/>
    <property type="match status" value="1"/>
</dbReference>
<organism evidence="7 8">
    <name type="scientific">Amphibalanus amphitrite</name>
    <name type="common">Striped barnacle</name>
    <name type="synonym">Balanus amphitrite</name>
    <dbReference type="NCBI Taxonomy" id="1232801"/>
    <lineage>
        <taxon>Eukaryota</taxon>
        <taxon>Metazoa</taxon>
        <taxon>Ecdysozoa</taxon>
        <taxon>Arthropoda</taxon>
        <taxon>Crustacea</taxon>
        <taxon>Multicrustacea</taxon>
        <taxon>Cirripedia</taxon>
        <taxon>Thoracica</taxon>
        <taxon>Thoracicalcarea</taxon>
        <taxon>Balanomorpha</taxon>
        <taxon>Balanoidea</taxon>
        <taxon>Balanidae</taxon>
        <taxon>Amphibalaninae</taxon>
        <taxon>Amphibalanus</taxon>
    </lineage>
</organism>
<gene>
    <name evidence="7" type="ORF">FJT64_023262</name>
</gene>
<dbReference type="SMART" id="SM00288">
    <property type="entry name" value="VHS"/>
    <property type="match status" value="1"/>
</dbReference>
<evidence type="ECO:0000259" key="6">
    <source>
        <dbReference type="PROSITE" id="PS50179"/>
    </source>
</evidence>
<dbReference type="PIRSF" id="PIRSF036956">
    <property type="entry name" value="Hrs_Vps27"/>
    <property type="match status" value="1"/>
</dbReference>
<dbReference type="Gene3D" id="3.30.40.10">
    <property type="entry name" value="Zinc/RING finger domain, C3HC4 (zinc finger)"/>
    <property type="match status" value="1"/>
</dbReference>
<protein>
    <submittedName>
        <fullName evidence="7">Hepatocyte growth factor-regulated tyrosine kinase substrate</fullName>
    </submittedName>
</protein>
<evidence type="ECO:0000256" key="1">
    <source>
        <dbReference type="ARBA" id="ARBA00004496"/>
    </source>
</evidence>
<keyword evidence="8" id="KW-1185">Reference proteome</keyword>
<accession>A0A6A4WSE1</accession>
<evidence type="ECO:0000313" key="8">
    <source>
        <dbReference type="Proteomes" id="UP000440578"/>
    </source>
</evidence>
<feature type="region of interest" description="Disordered" evidence="5">
    <location>
        <begin position="203"/>
        <end position="326"/>
    </location>
</feature>
<dbReference type="GO" id="GO:0005769">
    <property type="term" value="C:early endosome"/>
    <property type="evidence" value="ECO:0007669"/>
    <property type="project" value="TreeGrafter"/>
</dbReference>
<dbReference type="PROSITE" id="PS50179">
    <property type="entry name" value="VHS"/>
    <property type="match status" value="1"/>
</dbReference>
<comment type="subcellular location">
    <subcellularLocation>
        <location evidence="1">Cytoplasm</location>
    </subcellularLocation>
</comment>
<dbReference type="GO" id="GO:0043130">
    <property type="term" value="F:ubiquitin binding"/>
    <property type="evidence" value="ECO:0007669"/>
    <property type="project" value="InterPro"/>
</dbReference>
<name>A0A6A4WSE1_AMPAM</name>
<keyword evidence="7" id="KW-0418">Kinase</keyword>
<feature type="compositionally biased region" description="Low complexity" evidence="5">
    <location>
        <begin position="213"/>
        <end position="223"/>
    </location>
</feature>
<dbReference type="InterPro" id="IPR003903">
    <property type="entry name" value="UIM_dom"/>
</dbReference>
<comment type="caution">
    <text evidence="7">The sequence shown here is derived from an EMBL/GenBank/DDBJ whole genome shotgun (WGS) entry which is preliminary data.</text>
</comment>
<proteinExistence type="predicted"/>
<evidence type="ECO:0000313" key="7">
    <source>
        <dbReference type="EMBL" id="KAF0305041.1"/>
    </source>
</evidence>
<dbReference type="Gene3D" id="1.20.5.1940">
    <property type="match status" value="1"/>
</dbReference>
<feature type="compositionally biased region" description="Basic and acidic residues" evidence="5">
    <location>
        <begin position="311"/>
        <end position="322"/>
    </location>
</feature>
<reference evidence="7 8" key="1">
    <citation type="submission" date="2019-07" db="EMBL/GenBank/DDBJ databases">
        <title>Draft genome assembly of a fouling barnacle, Amphibalanus amphitrite (Darwin, 1854): The first reference genome for Thecostraca.</title>
        <authorList>
            <person name="Kim W."/>
        </authorList>
    </citation>
    <scope>NUCLEOTIDE SEQUENCE [LARGE SCALE GENOMIC DNA]</scope>
    <source>
        <strain evidence="7">SNU_AA5</strain>
        <tissue evidence="7">Soma without cirri and trophi</tissue>
    </source>
</reference>
<sequence>MKPGLSRDLGPFPSLSNLFYPTRAKYAVLATKKRLYHENPHVAVLALCVLEAMVKNCGSSVHDEIGQLGFMQEMRELVVKAPDIVKEKLLELLQTWAFAFRQTPKYRAVQDTVRVNARRGVQVPHAARVGRHVFVGDGAGVGRWRRCATGAATPSAHSPGSITAAPAAKCSASKCSSKTSNIPKFGIEREVRVCDSCFEQINRPGGGSGGGPSPKNKPAASSSTESDLPPEYLASPLSKQSQAPPARKSEEELKEEEELALALAISQSEAEAKDREKARGSRSYGGSPAPTSSGTGSSGGGGGGSLKSAMKRADAGSDRDPESDPELARYLNRSYWEARQEEPRSPPPSTAAAVSSSAPASTSSQSPATVTAESGGTEPKMVNETYQNGASDQQLDQFVATICSQLEIFVNRMKSNSSRGRPIANDSSVQTLFMNITAMHSQLLHNIQLQDDQRGENGERCTTRVCRTTWPRCETRALRWTPSAEEHRERLRREAEEAQRHRQMQMMQKLEIMRKKKQEYLQYQRQLALQRMQEQER</sequence>
<evidence type="ECO:0000256" key="4">
    <source>
        <dbReference type="SAM" id="Coils"/>
    </source>
</evidence>